<sequence>MNKLAISIAVTAALGLAGCGDSLDDIKQDVVDSGTVVVPSSRVVFDPTAGQVSVPNDLLFQGTNDGTLTLDSGATPDYTNPQVALGALDGWSTQNPFSIALNFPAGVSLNMDSARAPGSVRLFKALMGDPASPDADCRPVPRGLACKIVAELQYGVDFVSAGSGNSVAVIPLKPLEGATTYLLALTNGLKDSTGAAIKPSTTYELVKQDLATNPLATDAQRGLQAVINSFESTMLRDEGLPKESIIYTAAITTQSTAAVIANLKQLMASPTPTGYAPGQLTVQNTGLRVSQLNPAFATSPAFQLARYYQGSMTLPYFLGVPSAENVTAPLNTRWTARCDSGAIIAALPPSLKPATPVSENDGFCQAVSNGALRDLGVDSARHLTKFNTIPKINSYQNVEVQMTVPDTNFIPMPEAGWPVVILQHGITSNKQAMLAITGTLSSQGFATIAIDHPLHGSRGFSYETPDRTLNFNASTNSATDYMNLSNLLVTRDNLRQSIADMLALRFALNTISGVTVDLSRVQFLGHSLGGITGASMVAVANAPSGNAMLDAAFKVETAVLAMPGGAVANFLLDSPSFGPLIKASVMLGAGGELTSQFVTYIATNTDCGAPTAATAATWPACAAPAVNTYLASLQQTGNTAQLARITATLTQFAFAAQTVTDSGDPNNYAQMLVAGNTPTYIIEVVGDGADNKPDQVIPNGFFNPLTALAQGRMALAGTEPLARLLGVVAVPAQAPGVALDGNNALTRFNAGDHGSILSPAASAAATGEMQYQTATFFLSRGTQIGVQNPAVIAGN</sequence>
<evidence type="ECO:0000259" key="1">
    <source>
        <dbReference type="Pfam" id="PF12262"/>
    </source>
</evidence>
<name>I9P5U9_9ALTE</name>
<feature type="domain" description="Bacterial virulence factor lipase N-terminal" evidence="1">
    <location>
        <begin position="51"/>
        <end position="265"/>
    </location>
</feature>
<dbReference type="RefSeq" id="WP_008982994.1">
    <property type="nucleotide sequence ID" value="NZ_AKKU01000001.1"/>
</dbReference>
<dbReference type="Gene3D" id="3.40.50.1820">
    <property type="entry name" value="alpha/beta hydrolase"/>
    <property type="match status" value="1"/>
</dbReference>
<proteinExistence type="predicted"/>
<accession>I9P5U9</accession>
<dbReference type="EMBL" id="AKKU01000001">
    <property type="protein sequence ID" value="EIW90214.1"/>
    <property type="molecule type" value="Genomic_DNA"/>
</dbReference>
<comment type="caution">
    <text evidence="2">The sequence shown here is derived from an EMBL/GenBank/DDBJ whole genome shotgun (WGS) entry which is preliminary data.</text>
</comment>
<protein>
    <recommendedName>
        <fullName evidence="1">Bacterial virulence factor lipase N-terminal domain-containing protein</fullName>
    </recommendedName>
</protein>
<dbReference type="PROSITE" id="PS51257">
    <property type="entry name" value="PROKAR_LIPOPROTEIN"/>
    <property type="match status" value="1"/>
</dbReference>
<dbReference type="STRING" id="1195246.AGRI_00045"/>
<evidence type="ECO:0000313" key="2">
    <source>
        <dbReference type="EMBL" id="EIW90214.1"/>
    </source>
</evidence>
<dbReference type="AlphaFoldDB" id="I9P5U9"/>
<evidence type="ECO:0000313" key="3">
    <source>
        <dbReference type="Proteomes" id="UP000035062"/>
    </source>
</evidence>
<organism evidence="2 3">
    <name type="scientific">Alishewanella agri BL06</name>
    <dbReference type="NCBI Taxonomy" id="1195246"/>
    <lineage>
        <taxon>Bacteria</taxon>
        <taxon>Pseudomonadati</taxon>
        <taxon>Pseudomonadota</taxon>
        <taxon>Gammaproteobacteria</taxon>
        <taxon>Alteromonadales</taxon>
        <taxon>Alteromonadaceae</taxon>
        <taxon>Alishewanella</taxon>
    </lineage>
</organism>
<dbReference type="InterPro" id="IPR020009">
    <property type="entry name" value="VolA/Pla-1/cef"/>
</dbReference>
<dbReference type="InterPro" id="IPR025920">
    <property type="entry name" value="Lipase_bact_N"/>
</dbReference>
<reference evidence="2 3" key="1">
    <citation type="journal article" date="2012" name="J. Bacteriol.">
        <title>Genome Sequence of Pectin-Degrading Alishewanella agri, Isolated from Landfill Soil.</title>
        <authorList>
            <person name="Kim J."/>
            <person name="Jung J."/>
            <person name="Sung J.S."/>
            <person name="Chun J."/>
            <person name="Park W."/>
        </authorList>
    </citation>
    <scope>NUCLEOTIDE SEQUENCE [LARGE SCALE GENOMIC DNA]</scope>
    <source>
        <strain evidence="2 3">BL06</strain>
    </source>
</reference>
<dbReference type="InterPro" id="IPR029058">
    <property type="entry name" value="AB_hydrolase_fold"/>
</dbReference>
<dbReference type="eggNOG" id="COG4188">
    <property type="taxonomic scope" value="Bacteria"/>
</dbReference>
<keyword evidence="3" id="KW-1185">Reference proteome</keyword>
<dbReference type="PATRIC" id="fig|1195246.3.peg.9"/>
<dbReference type="SUPFAM" id="SSF53474">
    <property type="entry name" value="alpha/beta-Hydrolases"/>
    <property type="match status" value="1"/>
</dbReference>
<dbReference type="Pfam" id="PF12262">
    <property type="entry name" value="Lipase_bact_N"/>
    <property type="match status" value="1"/>
</dbReference>
<gene>
    <name evidence="2" type="ORF">AGRI_00045</name>
</gene>
<dbReference type="Proteomes" id="UP000035062">
    <property type="component" value="Unassembled WGS sequence"/>
</dbReference>
<dbReference type="NCBIfam" id="TIGR03502">
    <property type="entry name" value="lipase_Pla1_cef"/>
    <property type="match status" value="1"/>
</dbReference>